<protein>
    <submittedName>
        <fullName evidence="1">Uncharacterized conserved protein YndB, AHSA1/START domain</fullName>
    </submittedName>
</protein>
<gene>
    <name evidence="1" type="ORF">SAMN05216266_104175</name>
</gene>
<dbReference type="STRING" id="490629.SAMN05216266_104175"/>
<organism evidence="1 2">
    <name type="scientific">Amycolatopsis marina</name>
    <dbReference type="NCBI Taxonomy" id="490629"/>
    <lineage>
        <taxon>Bacteria</taxon>
        <taxon>Bacillati</taxon>
        <taxon>Actinomycetota</taxon>
        <taxon>Actinomycetes</taxon>
        <taxon>Pseudonocardiales</taxon>
        <taxon>Pseudonocardiaceae</taxon>
        <taxon>Amycolatopsis</taxon>
    </lineage>
</organism>
<name>A0A1I0Y1W8_9PSEU</name>
<evidence type="ECO:0000313" key="2">
    <source>
        <dbReference type="Proteomes" id="UP000243799"/>
    </source>
</evidence>
<reference evidence="2" key="1">
    <citation type="submission" date="2016-10" db="EMBL/GenBank/DDBJ databases">
        <authorList>
            <person name="Varghese N."/>
            <person name="Submissions S."/>
        </authorList>
    </citation>
    <scope>NUCLEOTIDE SEQUENCE [LARGE SCALE GENOMIC DNA]</scope>
    <source>
        <strain evidence="2">CGMCC 4.3568</strain>
    </source>
</reference>
<dbReference type="SUPFAM" id="SSF55961">
    <property type="entry name" value="Bet v1-like"/>
    <property type="match status" value="1"/>
</dbReference>
<evidence type="ECO:0000313" key="1">
    <source>
        <dbReference type="EMBL" id="SFB07164.1"/>
    </source>
</evidence>
<dbReference type="Gene3D" id="3.30.530.20">
    <property type="match status" value="2"/>
</dbReference>
<dbReference type="RefSeq" id="WP_091671889.1">
    <property type="nucleotide sequence ID" value="NZ_FOKG01000004.1"/>
</dbReference>
<dbReference type="Proteomes" id="UP000243799">
    <property type="component" value="Unassembled WGS sequence"/>
</dbReference>
<sequence length="246" mass="27471">MEANPSQGKESPRIEVTIAAPADEVWQALRDPELIRRWHGWHFDGLDDEVREIYFKDVTEDPEQRVLKVQGNDRFSLHPVNGGTVVRITRSPLGLDPDWDAYYDDITEGWTTFLHQLRFAVERHGLAERQTLVLEGILADQREPFAQVLGLGAAAGLAEGERYRASLAPGDEFNGVVYARTENQLLLTVDELGDGLLVVARQPRNPNRPDGGALAVLTAYETDPADFAGLEGRWTTWWKSVTNAPA</sequence>
<dbReference type="CDD" id="cd07814">
    <property type="entry name" value="SRPBCC_CalC_Aha1-like"/>
    <property type="match status" value="1"/>
</dbReference>
<proteinExistence type="predicted"/>
<accession>A0A1I0Y1W8</accession>
<dbReference type="OrthoDB" id="3334241at2"/>
<keyword evidence="2" id="KW-1185">Reference proteome</keyword>
<dbReference type="EMBL" id="FOKG01000004">
    <property type="protein sequence ID" value="SFB07164.1"/>
    <property type="molecule type" value="Genomic_DNA"/>
</dbReference>
<dbReference type="AlphaFoldDB" id="A0A1I0Y1W8"/>
<dbReference type="InterPro" id="IPR023393">
    <property type="entry name" value="START-like_dom_sf"/>
</dbReference>